<evidence type="ECO:0000256" key="1">
    <source>
        <dbReference type="SAM" id="MobiDB-lite"/>
    </source>
</evidence>
<dbReference type="InterPro" id="IPR031797">
    <property type="entry name" value="DUF5075"/>
</dbReference>
<feature type="compositionally biased region" description="Basic and acidic residues" evidence="1">
    <location>
        <begin position="407"/>
        <end position="417"/>
    </location>
</feature>
<protein>
    <recommendedName>
        <fullName evidence="6">Membrane-associated protein</fullName>
    </recommendedName>
</protein>
<feature type="transmembrane region" description="Helical" evidence="2">
    <location>
        <begin position="296"/>
        <end position="320"/>
    </location>
</feature>
<keyword evidence="5" id="KW-1185">Reference proteome</keyword>
<dbReference type="PANTHER" id="PTHR35613">
    <property type="entry name" value="C-TYPE LECTIN DOMAIN-CONTAINING PROTEIN"/>
    <property type="match status" value="1"/>
</dbReference>
<name>S9UJ16_9TRYP</name>
<reference evidence="4 5" key="1">
    <citation type="journal article" date="2013" name="PLoS ONE">
        <title>Predicting the Proteins of Angomonas deanei, Strigomonas culicis and Their Respective Endosymbionts Reveals New Aspects of the Trypanosomatidae Family.</title>
        <authorList>
            <person name="Motta M.C."/>
            <person name="Martins A.C."/>
            <person name="de Souza S.S."/>
            <person name="Catta-Preta C.M."/>
            <person name="Silva R."/>
            <person name="Klein C.C."/>
            <person name="de Almeida L.G."/>
            <person name="de Lima Cunha O."/>
            <person name="Ciapina L.P."/>
            <person name="Brocchi M."/>
            <person name="Colabardini A.C."/>
            <person name="de Araujo Lima B."/>
            <person name="Machado C.R."/>
            <person name="de Almeida Soares C.M."/>
            <person name="Probst C.M."/>
            <person name="de Menezes C.B."/>
            <person name="Thompson C.E."/>
            <person name="Bartholomeu D.C."/>
            <person name="Gradia D.F."/>
            <person name="Pavoni D.P."/>
            <person name="Grisard E.C."/>
            <person name="Fantinatti-Garboggini F."/>
            <person name="Marchini F.K."/>
            <person name="Rodrigues-Luiz G.F."/>
            <person name="Wagner G."/>
            <person name="Goldman G.H."/>
            <person name="Fietto J.L."/>
            <person name="Elias M.C."/>
            <person name="Goldman M.H."/>
            <person name="Sagot M.F."/>
            <person name="Pereira M."/>
            <person name="Stoco P.H."/>
            <person name="de Mendonca-Neto R.P."/>
            <person name="Teixeira S.M."/>
            <person name="Maciel T.E."/>
            <person name="de Oliveira Mendes T.A."/>
            <person name="Urmenyi T.P."/>
            <person name="de Souza W."/>
            <person name="Schenkman S."/>
            <person name="de Vasconcelos A.T."/>
        </authorList>
    </citation>
    <scope>NUCLEOTIDE SEQUENCE [LARGE SCALE GENOMIC DNA]</scope>
</reference>
<feature type="compositionally biased region" description="Polar residues" evidence="1">
    <location>
        <begin position="368"/>
        <end position="391"/>
    </location>
</feature>
<evidence type="ECO:0000313" key="5">
    <source>
        <dbReference type="Proteomes" id="UP000015354"/>
    </source>
</evidence>
<gene>
    <name evidence="4" type="ORF">STCU_04905</name>
</gene>
<sequence>MSDVHRVRALLVLLAAALLLASAPHVKAACVTGGSSCWQNTITGITYGGMNPGLVTSYGTNGYSSLTLSTKTYNAGVAVCKNAGYLPYTDQVPKVAGTVIFGDSVISSTGSFFIGATADGDAASCTEGTESGSSVGATGWSNNCFYRFLDGFFDMYTYVTPAGASLPGTAFWKGNYMYMYNSGDEASVQSQMLNGFAGFNWAPELAYPLGRLYLAGKVDTTNSQYVARFDTTATPLTATDSSGDDIKGRFPGANTLATLSALCIAQISAYADTGDLSITQPTFVQGWKDLTWLQKYWYVLYILIAGAILGILLAILIICCTKKETVVDPMYPLVLRERVGKAYTYSDSYDDYVPRNPLDGKRQGCGFKTSTPQTQQAAGIYTNSRRGTQHGSYFDDEDEAMMPSARGMDEEPRRLGGGDDAQGTVKGGRHRDSRRSKSRVSTNTFSEVELPQGGEINEESNL</sequence>
<evidence type="ECO:0000256" key="3">
    <source>
        <dbReference type="SAM" id="SignalP"/>
    </source>
</evidence>
<evidence type="ECO:0000256" key="2">
    <source>
        <dbReference type="SAM" id="Phobius"/>
    </source>
</evidence>
<keyword evidence="2" id="KW-1133">Transmembrane helix</keyword>
<dbReference type="Pfam" id="PF16825">
    <property type="entry name" value="DUF5075"/>
    <property type="match status" value="1"/>
</dbReference>
<dbReference type="OrthoDB" id="273527at2759"/>
<dbReference type="Proteomes" id="UP000015354">
    <property type="component" value="Unassembled WGS sequence"/>
</dbReference>
<evidence type="ECO:0000313" key="4">
    <source>
        <dbReference type="EMBL" id="EPY28739.1"/>
    </source>
</evidence>
<feature type="region of interest" description="Disordered" evidence="1">
    <location>
        <begin position="354"/>
        <end position="462"/>
    </location>
</feature>
<proteinExistence type="predicted"/>
<comment type="caution">
    <text evidence="4">The sequence shown here is derived from an EMBL/GenBank/DDBJ whole genome shotgun (WGS) entry which is preliminary data.</text>
</comment>
<accession>S9UJ16</accession>
<keyword evidence="3" id="KW-0732">Signal</keyword>
<feature type="chain" id="PRO_5004571301" description="Membrane-associated protein" evidence="3">
    <location>
        <begin position="29"/>
        <end position="462"/>
    </location>
</feature>
<evidence type="ECO:0008006" key="6">
    <source>
        <dbReference type="Google" id="ProtNLM"/>
    </source>
</evidence>
<dbReference type="AlphaFoldDB" id="S9UJ16"/>
<organism evidence="4 5">
    <name type="scientific">Strigomonas culicis</name>
    <dbReference type="NCBI Taxonomy" id="28005"/>
    <lineage>
        <taxon>Eukaryota</taxon>
        <taxon>Discoba</taxon>
        <taxon>Euglenozoa</taxon>
        <taxon>Kinetoplastea</taxon>
        <taxon>Metakinetoplastina</taxon>
        <taxon>Trypanosomatida</taxon>
        <taxon>Trypanosomatidae</taxon>
        <taxon>Strigomonadinae</taxon>
        <taxon>Strigomonas</taxon>
    </lineage>
</organism>
<keyword evidence="2" id="KW-0472">Membrane</keyword>
<feature type="signal peptide" evidence="3">
    <location>
        <begin position="1"/>
        <end position="28"/>
    </location>
</feature>
<keyword evidence="2" id="KW-0812">Transmembrane</keyword>
<dbReference type="EMBL" id="ATMH01004905">
    <property type="protein sequence ID" value="EPY28739.1"/>
    <property type="molecule type" value="Genomic_DNA"/>
</dbReference>
<dbReference type="PANTHER" id="PTHR35613:SF2">
    <property type="entry name" value="C-TYPE LECTIN DOMAIN-CONTAINING PROTEIN"/>
    <property type="match status" value="1"/>
</dbReference>
<feature type="compositionally biased region" description="Basic residues" evidence="1">
    <location>
        <begin position="427"/>
        <end position="438"/>
    </location>
</feature>